<reference evidence="2 3" key="1">
    <citation type="submission" date="2017-02" db="EMBL/GenBank/DDBJ databases">
        <title>Genomic diversity within the haloalkaliphilic genus Thioalkalivibrio.</title>
        <authorList>
            <person name="Ahn A.-C."/>
            <person name="Meier-Kolthoff J."/>
            <person name="Overmars L."/>
            <person name="Richter M."/>
            <person name="Woyke T."/>
            <person name="Sorokin D.Y."/>
            <person name="Muyzer G."/>
        </authorList>
    </citation>
    <scope>NUCLEOTIDE SEQUENCE [LARGE SCALE GENOMIC DNA]</scope>
    <source>
        <strain evidence="2 3">ALJD</strain>
    </source>
</reference>
<gene>
    <name evidence="2" type="ORF">B1C78_03525</name>
</gene>
<comment type="caution">
    <text evidence="2">The sequence shown here is derived from an EMBL/GenBank/DDBJ whole genome shotgun (WGS) entry which is preliminary data.</text>
</comment>
<proteinExistence type="predicted"/>
<dbReference type="STRING" id="108003.B1C78_03525"/>
<dbReference type="InterPro" id="IPR038404">
    <property type="entry name" value="TRAP_DctP_sf"/>
</dbReference>
<dbReference type="InterPro" id="IPR018389">
    <property type="entry name" value="DctP_fam"/>
</dbReference>
<accession>A0A1V3NRV4</accession>
<dbReference type="NCBIfam" id="NF037995">
    <property type="entry name" value="TRAP_S1"/>
    <property type="match status" value="1"/>
</dbReference>
<dbReference type="EMBL" id="MVBK01000019">
    <property type="protein sequence ID" value="OOG27552.1"/>
    <property type="molecule type" value="Genomic_DNA"/>
</dbReference>
<organism evidence="2 3">
    <name type="scientific">Thioalkalivibrio denitrificans</name>
    <dbReference type="NCBI Taxonomy" id="108003"/>
    <lineage>
        <taxon>Bacteria</taxon>
        <taxon>Pseudomonadati</taxon>
        <taxon>Pseudomonadota</taxon>
        <taxon>Gammaproteobacteria</taxon>
        <taxon>Chromatiales</taxon>
        <taxon>Ectothiorhodospiraceae</taxon>
        <taxon>Thioalkalivibrio</taxon>
    </lineage>
</organism>
<dbReference type="AlphaFoldDB" id="A0A1V3NRV4"/>
<dbReference type="GO" id="GO:0055085">
    <property type="term" value="P:transmembrane transport"/>
    <property type="evidence" value="ECO:0007669"/>
    <property type="project" value="InterPro"/>
</dbReference>
<sequence length="388" mass="42993">MKTNKGQHADTDTPESLERRRFFELTAKYGFTAAVVAAAGGLLSRPAAAQTAQEERERERAAEVRMTLATEYRIGATRWYPLMQLNLKENIQNATNGYVYVRLAPAGQLGMGSALAQGVQSNTIQAAQHSISNFSPFAPEVDLINIPYWCGYNQEFVNLVTSDAWKDVVHTKAEERGFKILLYLVLDPRTVAARKGMQRAPLKTPSDLRGVKFRVPASEILQQFYSLAGANPTPVAWGETPSAIQQGVADALDPAVVALYSNGFKDILSWITFNKPVPDSQVYSCNLEWFRGLPPAVQEGIDFASEITFQQNLAQVPASRAYAMAEMARSGVQFYTPTDDELAQWVEACGAQRPEWNGIKEKLAGSLDSFERMREAAQTPSHYYVHDV</sequence>
<dbReference type="Pfam" id="PF03480">
    <property type="entry name" value="DctP"/>
    <property type="match status" value="1"/>
</dbReference>
<dbReference type="Gene3D" id="3.40.190.170">
    <property type="entry name" value="Bacterial extracellular solute-binding protein, family 7"/>
    <property type="match status" value="1"/>
</dbReference>
<keyword evidence="3" id="KW-1185">Reference proteome</keyword>
<evidence type="ECO:0000256" key="1">
    <source>
        <dbReference type="ARBA" id="ARBA00022729"/>
    </source>
</evidence>
<evidence type="ECO:0000313" key="3">
    <source>
        <dbReference type="Proteomes" id="UP000189462"/>
    </source>
</evidence>
<dbReference type="OrthoDB" id="9776801at2"/>
<dbReference type="CDD" id="cd13603">
    <property type="entry name" value="PBP2_TRAP_Siap_TeaA_like"/>
    <property type="match status" value="1"/>
</dbReference>
<protein>
    <submittedName>
        <fullName evidence="2">C4-dicarboxylate ABC transporter</fullName>
    </submittedName>
</protein>
<dbReference type="PANTHER" id="PTHR33376:SF5">
    <property type="entry name" value="EXTRACYTOPLASMIC SOLUTE RECEPTOR PROTEIN"/>
    <property type="match status" value="1"/>
</dbReference>
<evidence type="ECO:0000313" key="2">
    <source>
        <dbReference type="EMBL" id="OOG27552.1"/>
    </source>
</evidence>
<keyword evidence="1" id="KW-0732">Signal</keyword>
<dbReference type="PANTHER" id="PTHR33376">
    <property type="match status" value="1"/>
</dbReference>
<dbReference type="RefSeq" id="WP_077277757.1">
    <property type="nucleotide sequence ID" value="NZ_MVBK01000019.1"/>
</dbReference>
<dbReference type="Proteomes" id="UP000189462">
    <property type="component" value="Unassembled WGS sequence"/>
</dbReference>
<name>A0A1V3NRV4_9GAMM</name>